<keyword evidence="4" id="KW-0285">Flavoprotein</keyword>
<evidence type="ECO:0000256" key="2">
    <source>
        <dbReference type="ARBA" id="ARBA00004253"/>
    </source>
</evidence>
<dbReference type="GO" id="GO:0003884">
    <property type="term" value="F:D-amino-acid oxidase activity"/>
    <property type="evidence" value="ECO:0007669"/>
    <property type="project" value="InterPro"/>
</dbReference>
<dbReference type="InterPro" id="IPR006076">
    <property type="entry name" value="FAD-dep_OxRdtase"/>
</dbReference>
<dbReference type="Gene3D" id="3.30.9.10">
    <property type="entry name" value="D-Amino Acid Oxidase, subunit A, domain 2"/>
    <property type="match status" value="1"/>
</dbReference>
<dbReference type="PANTHER" id="PTHR11530">
    <property type="entry name" value="D-AMINO ACID OXIDASE"/>
    <property type="match status" value="1"/>
</dbReference>
<feature type="binding site" evidence="7">
    <location>
        <begin position="46"/>
        <end position="47"/>
    </location>
    <ligand>
        <name>FAD</name>
        <dbReference type="ChEBI" id="CHEBI:57692"/>
    </ligand>
</feature>
<dbReference type="InterPro" id="IPR006181">
    <property type="entry name" value="D-amino_acid_oxidase_CS"/>
</dbReference>
<protein>
    <recommendedName>
        <fullName evidence="8">FAD dependent oxidoreductase domain-containing protein</fullName>
    </recommendedName>
</protein>
<dbReference type="PIRSF" id="PIRSF000189">
    <property type="entry name" value="D-aa_oxidase"/>
    <property type="match status" value="1"/>
</dbReference>
<dbReference type="GO" id="GO:0019478">
    <property type="term" value="P:D-amino acid catabolic process"/>
    <property type="evidence" value="ECO:0007669"/>
    <property type="project" value="TreeGrafter"/>
</dbReference>
<evidence type="ECO:0000256" key="6">
    <source>
        <dbReference type="ARBA" id="ARBA00023002"/>
    </source>
</evidence>
<feature type="binding site" evidence="7">
    <location>
        <position position="187"/>
    </location>
    <ligand>
        <name>FAD</name>
        <dbReference type="ChEBI" id="CHEBI:57692"/>
    </ligand>
</feature>
<dbReference type="GO" id="GO:0005782">
    <property type="term" value="C:peroxisomal matrix"/>
    <property type="evidence" value="ECO:0007669"/>
    <property type="project" value="UniProtKB-SubCell"/>
</dbReference>
<feature type="binding site" evidence="7">
    <location>
        <position position="313"/>
    </location>
    <ligand>
        <name>D-serine</name>
        <dbReference type="ChEBI" id="CHEBI:35247"/>
    </ligand>
</feature>
<comment type="subcellular location">
    <subcellularLocation>
        <location evidence="2">Peroxisome matrix</location>
    </subcellularLocation>
</comment>
<comment type="cofactor">
    <cofactor evidence="1 7">
        <name>FAD</name>
        <dbReference type="ChEBI" id="CHEBI:57692"/>
    </cofactor>
</comment>
<dbReference type="AlphaFoldDB" id="A0A9P0MCM5"/>
<dbReference type="PROSITE" id="PS00677">
    <property type="entry name" value="DAO"/>
    <property type="match status" value="1"/>
</dbReference>
<accession>A0A9P0MCM5</accession>
<proteinExistence type="inferred from homology"/>
<dbReference type="Pfam" id="PF01266">
    <property type="entry name" value="DAO"/>
    <property type="match status" value="1"/>
</dbReference>
<sequence>MKMTKSKIAIIGCGAIGITTALKIQERLKSKVDVTIFSKDFSPNLTSDVAAGLWEPYLLELTPEEKTTRWAGETYQYLIANWNQAEKLGITLQPVTYITDTSTFTTPSWLKITLGYTELPRQQIEQFSKRYNQKLTGGFHFVSFTWEASRFIPYFSELFIDGGGTIVRRDIQDLWELSEYDVVVNCTGLASKDLVCDNEMKPVRGQVMKVKAPWQNGIYIIDCHNRCSYIIPNIELTTLGGTKQIDYNTNISNTDRQHIQSTCQTIIPSLKTAEILKEVVGLRPSRTRVRVEAETLQRQDKFLRVVHNYGHGGAGITLSIGCANEAADLVEMLLARSKM</sequence>
<keyword evidence="11" id="KW-1185">Reference proteome</keyword>
<dbReference type="PANTHER" id="PTHR11530:SF11">
    <property type="entry name" value="D-ASPARTATE OXIDASE"/>
    <property type="match status" value="1"/>
</dbReference>
<evidence type="ECO:0000256" key="4">
    <source>
        <dbReference type="ARBA" id="ARBA00022630"/>
    </source>
</evidence>
<dbReference type="InterPro" id="IPR023209">
    <property type="entry name" value="DAO"/>
</dbReference>
<evidence type="ECO:0000256" key="5">
    <source>
        <dbReference type="ARBA" id="ARBA00022827"/>
    </source>
</evidence>
<feature type="binding site" evidence="7">
    <location>
        <begin position="51"/>
        <end position="53"/>
    </location>
    <ligand>
        <name>FAD</name>
        <dbReference type="ChEBI" id="CHEBI:57692"/>
    </ligand>
</feature>
<evidence type="ECO:0000259" key="8">
    <source>
        <dbReference type="Pfam" id="PF01266"/>
    </source>
</evidence>
<keyword evidence="5 7" id="KW-0274">FAD</keyword>
<evidence type="ECO:0000256" key="7">
    <source>
        <dbReference type="PIRSR" id="PIRSR000189-1"/>
    </source>
</evidence>
<dbReference type="SUPFAM" id="SSF51971">
    <property type="entry name" value="Nucleotide-binding domain"/>
    <property type="match status" value="1"/>
</dbReference>
<feature type="binding site" evidence="7">
    <location>
        <position position="229"/>
    </location>
    <ligand>
        <name>D-dopa</name>
        <dbReference type="ChEBI" id="CHEBI:149689"/>
    </ligand>
</feature>
<evidence type="ECO:0000256" key="3">
    <source>
        <dbReference type="ARBA" id="ARBA00006730"/>
    </source>
</evidence>
<feature type="binding site" evidence="7">
    <location>
        <begin position="312"/>
        <end position="317"/>
    </location>
    <ligand>
        <name>FAD</name>
        <dbReference type="ChEBI" id="CHEBI:57692"/>
    </ligand>
</feature>
<dbReference type="OrthoDB" id="2015447at2759"/>
<comment type="caution">
    <text evidence="10">The sequence shown here is derived from an EMBL/GenBank/DDBJ whole genome shotgun (WGS) entry which is preliminary data.</text>
</comment>
<feature type="domain" description="FAD dependent oxidoreductase" evidence="8">
    <location>
        <begin position="7"/>
        <end position="329"/>
    </location>
</feature>
<feature type="binding site" evidence="7">
    <location>
        <position position="283"/>
    </location>
    <ligand>
        <name>D-serine</name>
        <dbReference type="ChEBI" id="CHEBI:35247"/>
    </ligand>
</feature>
<evidence type="ECO:0000313" key="11">
    <source>
        <dbReference type="Proteomes" id="UP001152888"/>
    </source>
</evidence>
<name>A0A9P0MCM5_ACAOB</name>
<evidence type="ECO:0000256" key="1">
    <source>
        <dbReference type="ARBA" id="ARBA00001974"/>
    </source>
</evidence>
<dbReference type="EMBL" id="CAKOFQ010006969">
    <property type="protein sequence ID" value="CAH1984966.1"/>
    <property type="molecule type" value="Genomic_DNA"/>
</dbReference>
<evidence type="ECO:0000313" key="10">
    <source>
        <dbReference type="EMBL" id="CAH2016076.1"/>
    </source>
</evidence>
<organism evidence="10 11">
    <name type="scientific">Acanthoscelides obtectus</name>
    <name type="common">Bean weevil</name>
    <name type="synonym">Bruchus obtectus</name>
    <dbReference type="NCBI Taxonomy" id="200917"/>
    <lineage>
        <taxon>Eukaryota</taxon>
        <taxon>Metazoa</taxon>
        <taxon>Ecdysozoa</taxon>
        <taxon>Arthropoda</taxon>
        <taxon>Hexapoda</taxon>
        <taxon>Insecta</taxon>
        <taxon>Pterygota</taxon>
        <taxon>Neoptera</taxon>
        <taxon>Endopterygota</taxon>
        <taxon>Coleoptera</taxon>
        <taxon>Polyphaga</taxon>
        <taxon>Cucujiformia</taxon>
        <taxon>Chrysomeloidea</taxon>
        <taxon>Chrysomelidae</taxon>
        <taxon>Bruchinae</taxon>
        <taxon>Bruchini</taxon>
        <taxon>Acanthoscelides</taxon>
    </lineage>
</organism>
<reference evidence="10" key="1">
    <citation type="submission" date="2022-03" db="EMBL/GenBank/DDBJ databases">
        <authorList>
            <person name="Sayadi A."/>
        </authorList>
    </citation>
    <scope>NUCLEOTIDE SEQUENCE</scope>
</reference>
<dbReference type="EMBL" id="CAKOFQ010008809">
    <property type="protein sequence ID" value="CAH2016076.1"/>
    <property type="molecule type" value="Genomic_DNA"/>
</dbReference>
<dbReference type="Gene3D" id="3.40.50.720">
    <property type="entry name" value="NAD(P)-binding Rossmann-like Domain"/>
    <property type="match status" value="1"/>
</dbReference>
<evidence type="ECO:0000313" key="9">
    <source>
        <dbReference type="EMBL" id="CAH1984966.1"/>
    </source>
</evidence>
<keyword evidence="6" id="KW-0560">Oxidoreductase</keyword>
<gene>
    <name evidence="9" type="ORF">ACAOBT_LOCUS16429</name>
    <name evidence="10" type="ORF">ACAOBT_LOCUS35130</name>
</gene>
<comment type="similarity">
    <text evidence="3">Belongs to the DAMOX/DASOX family.</text>
</comment>
<dbReference type="Proteomes" id="UP001152888">
    <property type="component" value="Unassembled WGS sequence"/>
</dbReference>
<dbReference type="GO" id="GO:0071949">
    <property type="term" value="F:FAD binding"/>
    <property type="evidence" value="ECO:0007669"/>
    <property type="project" value="InterPro"/>
</dbReference>
<dbReference type="SUPFAM" id="SSF54373">
    <property type="entry name" value="FAD-linked reductases, C-terminal domain"/>
    <property type="match status" value="1"/>
</dbReference>